<gene>
    <name evidence="1" type="ORF">E2C01_061174</name>
</gene>
<organism evidence="1 2">
    <name type="scientific">Portunus trituberculatus</name>
    <name type="common">Swimming crab</name>
    <name type="synonym">Neptunus trituberculatus</name>
    <dbReference type="NCBI Taxonomy" id="210409"/>
    <lineage>
        <taxon>Eukaryota</taxon>
        <taxon>Metazoa</taxon>
        <taxon>Ecdysozoa</taxon>
        <taxon>Arthropoda</taxon>
        <taxon>Crustacea</taxon>
        <taxon>Multicrustacea</taxon>
        <taxon>Malacostraca</taxon>
        <taxon>Eumalacostraca</taxon>
        <taxon>Eucarida</taxon>
        <taxon>Decapoda</taxon>
        <taxon>Pleocyemata</taxon>
        <taxon>Brachyura</taxon>
        <taxon>Eubrachyura</taxon>
        <taxon>Portunoidea</taxon>
        <taxon>Portunidae</taxon>
        <taxon>Portuninae</taxon>
        <taxon>Portunus</taxon>
    </lineage>
</organism>
<evidence type="ECO:0000313" key="2">
    <source>
        <dbReference type="Proteomes" id="UP000324222"/>
    </source>
</evidence>
<protein>
    <submittedName>
        <fullName evidence="1">Uncharacterized protein</fullName>
    </submittedName>
</protein>
<dbReference type="Proteomes" id="UP000324222">
    <property type="component" value="Unassembled WGS sequence"/>
</dbReference>
<dbReference type="AlphaFoldDB" id="A0A5B7HEC2"/>
<evidence type="ECO:0000313" key="1">
    <source>
        <dbReference type="EMBL" id="MPC67014.1"/>
    </source>
</evidence>
<proteinExistence type="predicted"/>
<sequence>MESCASESKDITRRRLWLRDGDKLAPPTAVTEDRTCSLKGTNSSLYDNSADPKYLRSTGHQENTYSILNERRAGYRTRGDKS</sequence>
<accession>A0A5B7HEC2</accession>
<reference evidence="1 2" key="1">
    <citation type="submission" date="2019-05" db="EMBL/GenBank/DDBJ databases">
        <title>Another draft genome of Portunus trituberculatus and its Hox gene families provides insights of decapod evolution.</title>
        <authorList>
            <person name="Jeong J.-H."/>
            <person name="Song I."/>
            <person name="Kim S."/>
            <person name="Choi T."/>
            <person name="Kim D."/>
            <person name="Ryu S."/>
            <person name="Kim W."/>
        </authorList>
    </citation>
    <scope>NUCLEOTIDE SEQUENCE [LARGE SCALE GENOMIC DNA]</scope>
    <source>
        <tissue evidence="1">Muscle</tissue>
    </source>
</reference>
<keyword evidence="2" id="KW-1185">Reference proteome</keyword>
<comment type="caution">
    <text evidence="1">The sequence shown here is derived from an EMBL/GenBank/DDBJ whole genome shotgun (WGS) entry which is preliminary data.</text>
</comment>
<dbReference type="EMBL" id="VSRR010025649">
    <property type="protein sequence ID" value="MPC67014.1"/>
    <property type="molecule type" value="Genomic_DNA"/>
</dbReference>
<name>A0A5B7HEC2_PORTR</name>